<dbReference type="SUPFAM" id="SSF88713">
    <property type="entry name" value="Glycoside hydrolase/deacetylase"/>
    <property type="match status" value="1"/>
</dbReference>
<dbReference type="eggNOG" id="COG0726">
    <property type="taxonomic scope" value="Bacteria"/>
</dbReference>
<proteinExistence type="predicted"/>
<dbReference type="EMBL" id="AFGF01000098">
    <property type="protein sequence ID" value="EGO63733.1"/>
    <property type="molecule type" value="Genomic_DNA"/>
</dbReference>
<protein>
    <submittedName>
        <fullName evidence="1">Polysaccharide deacetylase</fullName>
    </submittedName>
</protein>
<gene>
    <name evidence="1" type="ORF">ALO_11674</name>
</gene>
<dbReference type="GO" id="GO:0005975">
    <property type="term" value="P:carbohydrate metabolic process"/>
    <property type="evidence" value="ECO:0007669"/>
    <property type="project" value="InterPro"/>
</dbReference>
<dbReference type="STRING" id="1009370.ALO_11674"/>
<comment type="caution">
    <text evidence="1">The sequence shown here is derived from an EMBL/GenBank/DDBJ whole genome shotgun (WGS) entry which is preliminary data.</text>
</comment>
<keyword evidence="2" id="KW-1185">Reference proteome</keyword>
<name>F7NJS7_9FIRM</name>
<reference evidence="1 2" key="1">
    <citation type="journal article" date="2011" name="EMBO J.">
        <title>Structural diversity of bacterial flagellar motors.</title>
        <authorList>
            <person name="Chen S."/>
            <person name="Beeby M."/>
            <person name="Murphy G.E."/>
            <person name="Leadbetter J.R."/>
            <person name="Hendrixson D.R."/>
            <person name="Briegel A."/>
            <person name="Li Z."/>
            <person name="Shi J."/>
            <person name="Tocheva E.I."/>
            <person name="Muller A."/>
            <person name="Dobro M.J."/>
            <person name="Jensen G.J."/>
        </authorList>
    </citation>
    <scope>NUCLEOTIDE SEQUENCE [LARGE SCALE GENOMIC DNA]</scope>
    <source>
        <strain evidence="1 2">DSM 6540</strain>
    </source>
</reference>
<evidence type="ECO:0000313" key="1">
    <source>
        <dbReference type="EMBL" id="EGO63733.1"/>
    </source>
</evidence>
<organism evidence="1 2">
    <name type="scientific">Acetonema longum DSM 6540</name>
    <dbReference type="NCBI Taxonomy" id="1009370"/>
    <lineage>
        <taxon>Bacteria</taxon>
        <taxon>Bacillati</taxon>
        <taxon>Bacillota</taxon>
        <taxon>Negativicutes</taxon>
        <taxon>Acetonemataceae</taxon>
        <taxon>Acetonema</taxon>
    </lineage>
</organism>
<sequence length="133" mass="14491">MNGRPALTRFFRPPTLAISKTGLEAAFDAGCEYIVAGSGNTYDYTAENAPQLVRTMKDVVYTEKGELKRGAVLIMHMSDSSAYTAMALDILLTANAARTDSDPAKFKAGRLSDYLSAGYSQISRKQSLQLNRL</sequence>
<accession>F7NJS7</accession>
<evidence type="ECO:0000313" key="2">
    <source>
        <dbReference type="Proteomes" id="UP000003240"/>
    </source>
</evidence>
<dbReference type="InterPro" id="IPR011330">
    <property type="entry name" value="Glyco_hydro/deAcase_b/a-brl"/>
</dbReference>
<dbReference type="Proteomes" id="UP000003240">
    <property type="component" value="Unassembled WGS sequence"/>
</dbReference>
<dbReference type="Gene3D" id="3.20.20.370">
    <property type="entry name" value="Glycoside hydrolase/deacetylase"/>
    <property type="match status" value="1"/>
</dbReference>
<dbReference type="AlphaFoldDB" id="F7NJS7"/>